<organism evidence="3 4">
    <name type="scientific">Mycobacteroides abscessus</name>
    <dbReference type="NCBI Taxonomy" id="36809"/>
    <lineage>
        <taxon>Bacteria</taxon>
        <taxon>Bacillati</taxon>
        <taxon>Actinomycetota</taxon>
        <taxon>Actinomycetes</taxon>
        <taxon>Mycobacteriales</taxon>
        <taxon>Mycobacteriaceae</taxon>
        <taxon>Mycobacteroides</taxon>
    </lineage>
</organism>
<comment type="caution">
    <text evidence="3">The sequence shown here is derived from an EMBL/GenBank/DDBJ whole genome shotgun (WGS) entry which is preliminary data.</text>
</comment>
<feature type="domain" description="UspA" evidence="2">
    <location>
        <begin position="9"/>
        <end position="137"/>
    </location>
</feature>
<dbReference type="InterPro" id="IPR014729">
    <property type="entry name" value="Rossmann-like_a/b/a_fold"/>
</dbReference>
<reference evidence="3 4" key="1">
    <citation type="submission" date="2018-08" db="EMBL/GenBank/DDBJ databases">
        <title>Linezolid Resistance in Mycobacterium abscessus: MIC Distribution and Comprehensive Investigation of Resistance Mechanisms.</title>
        <authorList>
            <person name="Ye M."/>
            <person name="Xu L."/>
            <person name="Zou Y."/>
            <person name="Li B."/>
            <person name="Guo Q."/>
            <person name="Zhang Y."/>
            <person name="Zhan M."/>
            <person name="Xu B."/>
            <person name="Yu F."/>
            <person name="Zhang Z."/>
            <person name="Chu H."/>
        </authorList>
    </citation>
    <scope>NUCLEOTIDE SEQUENCE [LARGE SCALE GENOMIC DNA]</scope>
    <source>
        <strain evidence="3 4">G143</strain>
    </source>
</reference>
<evidence type="ECO:0000313" key="4">
    <source>
        <dbReference type="Proteomes" id="UP000284557"/>
    </source>
</evidence>
<dbReference type="InterPro" id="IPR006015">
    <property type="entry name" value="Universal_stress_UspA"/>
</dbReference>
<gene>
    <name evidence="3" type="ORF">D2E76_22390</name>
</gene>
<evidence type="ECO:0000259" key="2">
    <source>
        <dbReference type="Pfam" id="PF00582"/>
    </source>
</evidence>
<protein>
    <submittedName>
        <fullName evidence="3">Universal stress protein</fullName>
    </submittedName>
</protein>
<dbReference type="Pfam" id="PF00582">
    <property type="entry name" value="Usp"/>
    <property type="match status" value="1"/>
</dbReference>
<dbReference type="Proteomes" id="UP000284557">
    <property type="component" value="Unassembled WGS sequence"/>
</dbReference>
<dbReference type="SUPFAM" id="SSF52402">
    <property type="entry name" value="Adenine nucleotide alpha hydrolases-like"/>
    <property type="match status" value="1"/>
</dbReference>
<name>A0ABD7HIQ0_9MYCO</name>
<dbReference type="RefSeq" id="WP_025088221.1">
    <property type="nucleotide sequence ID" value="NZ_CP029076.1"/>
</dbReference>
<dbReference type="PRINTS" id="PR01438">
    <property type="entry name" value="UNVRSLSTRESS"/>
</dbReference>
<proteinExistence type="inferred from homology"/>
<dbReference type="AlphaFoldDB" id="A0ABD7HIQ0"/>
<dbReference type="InterPro" id="IPR006016">
    <property type="entry name" value="UspA"/>
</dbReference>
<accession>A0ABD7HIQ0</accession>
<comment type="similarity">
    <text evidence="1">Belongs to the universal stress protein A family.</text>
</comment>
<evidence type="ECO:0000256" key="1">
    <source>
        <dbReference type="ARBA" id="ARBA00008791"/>
    </source>
</evidence>
<sequence>MRISNQGSPVVVGIDGSCAALSAAEFAVDEAISRDVPLCLVYVVNTTGTTLFNGDDRNERQFAETSLRTAVAVIQSAGKPVRIDTMLIGGRASDALAVESRSASLICVGTGQSTTTVRGSTAIRIAEQALCPVLIVRRPHSDQASDLAALENLAEGRSWKTAQQRWIAVSINGSSENRNVVDHAMREARLRYLPVLAVSTWPQNLSDGMHHELDRRVASLREHYRDVHIYPVTTRARICRFVARCHEPIALTVIGSAESKQAARLCTSSADTGSSLLVVRQR</sequence>
<dbReference type="Gene3D" id="3.40.50.620">
    <property type="entry name" value="HUPs"/>
    <property type="match status" value="2"/>
</dbReference>
<evidence type="ECO:0000313" key="3">
    <source>
        <dbReference type="EMBL" id="RIT32911.1"/>
    </source>
</evidence>
<dbReference type="EMBL" id="QXBN01000021">
    <property type="protein sequence ID" value="RIT32911.1"/>
    <property type="molecule type" value="Genomic_DNA"/>
</dbReference>